<evidence type="ECO:0000313" key="1">
    <source>
        <dbReference type="EMBL" id="KAF7470966.1"/>
    </source>
</evidence>
<name>A0A5E4A8R0_MARMO</name>
<protein>
    <submittedName>
        <fullName evidence="2">Uncharacterized protein</fullName>
    </submittedName>
</protein>
<proteinExistence type="predicted"/>
<evidence type="ECO:0000313" key="2">
    <source>
        <dbReference type="EMBL" id="VTJ53410.1"/>
    </source>
</evidence>
<gene>
    <name evidence="1" type="ORF">GHT09_017808</name>
    <name evidence="2" type="ORF">MONAX_5E008346</name>
</gene>
<dbReference type="EMBL" id="CABDUW010000029">
    <property type="protein sequence ID" value="VTJ53410.1"/>
    <property type="molecule type" value="Genomic_DNA"/>
</dbReference>
<dbReference type="AlphaFoldDB" id="A0A5E4A8R0"/>
<organism evidence="2 3">
    <name type="scientific">Marmota monax</name>
    <name type="common">Woodchuck</name>
    <dbReference type="NCBI Taxonomy" id="9995"/>
    <lineage>
        <taxon>Eukaryota</taxon>
        <taxon>Metazoa</taxon>
        <taxon>Chordata</taxon>
        <taxon>Craniata</taxon>
        <taxon>Vertebrata</taxon>
        <taxon>Euteleostomi</taxon>
        <taxon>Mammalia</taxon>
        <taxon>Eutheria</taxon>
        <taxon>Euarchontoglires</taxon>
        <taxon>Glires</taxon>
        <taxon>Rodentia</taxon>
        <taxon>Sciuromorpha</taxon>
        <taxon>Sciuridae</taxon>
        <taxon>Xerinae</taxon>
        <taxon>Marmotini</taxon>
        <taxon>Marmota</taxon>
    </lineage>
</organism>
<reference evidence="1" key="2">
    <citation type="submission" date="2020-08" db="EMBL/GenBank/DDBJ databases">
        <authorList>
            <person name="Shumante A."/>
            <person name="Zimin A.V."/>
            <person name="Puiu D."/>
            <person name="Salzberg S.L."/>
        </authorList>
    </citation>
    <scope>NUCLEOTIDE SEQUENCE</scope>
    <source>
        <strain evidence="1">WC2-LM</strain>
        <tissue evidence="1">Liver</tissue>
    </source>
</reference>
<accession>A0A5E4A8R0</accession>
<dbReference type="Proteomes" id="UP000335636">
    <property type="component" value="Unassembled WGS sequence"/>
</dbReference>
<sequence>MSSSTGWRRPRPSLLVQPPLCCWASRSSPFFLAHFLPPYSHLCPFNYPVPPLPTESSRLNLRHPLFCLSDSHCSSCASSVCLSPCPVRHLQGYHGLCNGGPFSCPTGEVVVSMEPEVPIKKLETMVKLDATSDAIIKVDVVSVGAMQVPWGQRTYASVSCQARGPCLRDRAIP</sequence>
<dbReference type="Proteomes" id="UP000662637">
    <property type="component" value="Unassembled WGS sequence"/>
</dbReference>
<evidence type="ECO:0000313" key="3">
    <source>
        <dbReference type="Proteomes" id="UP000335636"/>
    </source>
</evidence>
<reference evidence="2 3" key="1">
    <citation type="submission" date="2019-04" db="EMBL/GenBank/DDBJ databases">
        <authorList>
            <person name="Alioto T."/>
            <person name="Alioto T."/>
        </authorList>
    </citation>
    <scope>NUCLEOTIDE SEQUENCE [LARGE SCALE GENOMIC DNA]</scope>
</reference>
<dbReference type="EMBL" id="WJEC01006891">
    <property type="protein sequence ID" value="KAF7470966.1"/>
    <property type="molecule type" value="Genomic_DNA"/>
</dbReference>
<keyword evidence="3" id="KW-1185">Reference proteome</keyword>